<dbReference type="AlphaFoldDB" id="A0A212KAL1"/>
<keyword evidence="1" id="KW-0472">Membrane</keyword>
<evidence type="ECO:0000256" key="1">
    <source>
        <dbReference type="SAM" id="Phobius"/>
    </source>
</evidence>
<gene>
    <name evidence="2" type="ORF">KL86DYS2_13445</name>
</gene>
<name>A0A212KAL1_9BACT</name>
<protein>
    <submittedName>
        <fullName evidence="2">Uncharacterized protein</fullName>
    </submittedName>
</protein>
<organism evidence="2">
    <name type="scientific">uncultured Dysgonomonas sp</name>
    <dbReference type="NCBI Taxonomy" id="206096"/>
    <lineage>
        <taxon>Bacteria</taxon>
        <taxon>Pseudomonadati</taxon>
        <taxon>Bacteroidota</taxon>
        <taxon>Bacteroidia</taxon>
        <taxon>Bacteroidales</taxon>
        <taxon>Dysgonomonadaceae</taxon>
        <taxon>Dysgonomonas</taxon>
        <taxon>environmental samples</taxon>
    </lineage>
</organism>
<dbReference type="EMBL" id="FLUL01000001">
    <property type="protein sequence ID" value="SBW08733.1"/>
    <property type="molecule type" value="Genomic_DNA"/>
</dbReference>
<proteinExistence type="predicted"/>
<sequence length="39" mass="4913">MFVVTKRCSKFILMGEFNFYFSIFAYYHFKFKNKLCHYI</sequence>
<keyword evidence="1" id="KW-0812">Transmembrane</keyword>
<feature type="transmembrane region" description="Helical" evidence="1">
    <location>
        <begin position="12"/>
        <end position="29"/>
    </location>
</feature>
<evidence type="ECO:0000313" key="2">
    <source>
        <dbReference type="EMBL" id="SBW08733.1"/>
    </source>
</evidence>
<reference evidence="2" key="1">
    <citation type="submission" date="2016-04" db="EMBL/GenBank/DDBJ databases">
        <authorList>
            <person name="Evans L.H."/>
            <person name="Alamgir A."/>
            <person name="Owens N."/>
            <person name="Weber N.D."/>
            <person name="Virtaneva K."/>
            <person name="Barbian K."/>
            <person name="Babar A."/>
            <person name="Rosenke K."/>
        </authorList>
    </citation>
    <scope>NUCLEOTIDE SEQUENCE</scope>
    <source>
        <strain evidence="2">86-2</strain>
    </source>
</reference>
<accession>A0A212KAL1</accession>
<keyword evidence="1" id="KW-1133">Transmembrane helix</keyword>